<feature type="non-terminal residue" evidence="2">
    <location>
        <position position="256"/>
    </location>
</feature>
<comment type="caution">
    <text evidence="2">The sequence shown here is derived from an EMBL/GenBank/DDBJ whole genome shotgun (WGS) entry which is preliminary data.</text>
</comment>
<keyword evidence="3" id="KW-1185">Reference proteome</keyword>
<name>A0ABD0RLP8_CIRMR</name>
<feature type="compositionally biased region" description="Pro residues" evidence="1">
    <location>
        <begin position="208"/>
        <end position="219"/>
    </location>
</feature>
<feature type="region of interest" description="Disordered" evidence="1">
    <location>
        <begin position="1"/>
        <end position="49"/>
    </location>
</feature>
<proteinExistence type="predicted"/>
<feature type="region of interest" description="Disordered" evidence="1">
    <location>
        <begin position="198"/>
        <end position="244"/>
    </location>
</feature>
<gene>
    <name evidence="2" type="ORF">M9458_006920</name>
</gene>
<evidence type="ECO:0000313" key="2">
    <source>
        <dbReference type="EMBL" id="KAL0198380.1"/>
    </source>
</evidence>
<sequence>MVSCRSSLTVDIADNNNSPTYDPVPSPSSPRSPEQQLEPTADREPEPIETDLRIATELEPMMSDQMRELATELAKGENEKGSSAHRNIVEVDPETCPGLSACLDFPPTLPLLPHPFIPASATPPLSPASALQPSGSILAPLSPPSPVGPPAQPRFLVPPAPPWSIVVPPSPLDSTPLAAPRRSISLAPLGYSLQLQLSPLPRTTGSPPRSPEPWTPPWPSGSSVLPGLIGSPSPLRAPPPLAPQCRAFREGGELLV</sequence>
<dbReference type="Proteomes" id="UP001529510">
    <property type="component" value="Unassembled WGS sequence"/>
</dbReference>
<organism evidence="2 3">
    <name type="scientific">Cirrhinus mrigala</name>
    <name type="common">Mrigala</name>
    <dbReference type="NCBI Taxonomy" id="683832"/>
    <lineage>
        <taxon>Eukaryota</taxon>
        <taxon>Metazoa</taxon>
        <taxon>Chordata</taxon>
        <taxon>Craniata</taxon>
        <taxon>Vertebrata</taxon>
        <taxon>Euteleostomi</taxon>
        <taxon>Actinopterygii</taxon>
        <taxon>Neopterygii</taxon>
        <taxon>Teleostei</taxon>
        <taxon>Ostariophysi</taxon>
        <taxon>Cypriniformes</taxon>
        <taxon>Cyprinidae</taxon>
        <taxon>Labeoninae</taxon>
        <taxon>Labeonini</taxon>
        <taxon>Cirrhinus</taxon>
    </lineage>
</organism>
<dbReference type="EMBL" id="JAMKFB020000003">
    <property type="protein sequence ID" value="KAL0198380.1"/>
    <property type="molecule type" value="Genomic_DNA"/>
</dbReference>
<evidence type="ECO:0000313" key="3">
    <source>
        <dbReference type="Proteomes" id="UP001529510"/>
    </source>
</evidence>
<feature type="compositionally biased region" description="Polar residues" evidence="1">
    <location>
        <begin position="1"/>
        <end position="20"/>
    </location>
</feature>
<reference evidence="2 3" key="1">
    <citation type="submission" date="2024-05" db="EMBL/GenBank/DDBJ databases">
        <title>Genome sequencing and assembly of Indian major carp, Cirrhinus mrigala (Hamilton, 1822).</title>
        <authorList>
            <person name="Mohindra V."/>
            <person name="Chowdhury L.M."/>
            <person name="Lal K."/>
            <person name="Jena J.K."/>
        </authorList>
    </citation>
    <scope>NUCLEOTIDE SEQUENCE [LARGE SCALE GENOMIC DNA]</scope>
    <source>
        <strain evidence="2">CM1030</strain>
        <tissue evidence="2">Blood</tissue>
    </source>
</reference>
<accession>A0ABD0RLP8</accession>
<feature type="compositionally biased region" description="Basic and acidic residues" evidence="1">
    <location>
        <begin position="40"/>
        <end position="49"/>
    </location>
</feature>
<evidence type="ECO:0000256" key="1">
    <source>
        <dbReference type="SAM" id="MobiDB-lite"/>
    </source>
</evidence>
<dbReference type="AlphaFoldDB" id="A0ABD0RLP8"/>
<protein>
    <submittedName>
        <fullName evidence="2">Uncharacterized protein</fullName>
    </submittedName>
</protein>